<organism evidence="3 4">
    <name type="scientific">Actinomadura fibrosa</name>
    <dbReference type="NCBI Taxonomy" id="111802"/>
    <lineage>
        <taxon>Bacteria</taxon>
        <taxon>Bacillati</taxon>
        <taxon>Actinomycetota</taxon>
        <taxon>Actinomycetes</taxon>
        <taxon>Streptosporangiales</taxon>
        <taxon>Thermomonosporaceae</taxon>
        <taxon>Actinomadura</taxon>
    </lineage>
</organism>
<name>A0ABW2XV06_9ACTN</name>
<feature type="compositionally biased region" description="Low complexity" evidence="1">
    <location>
        <begin position="65"/>
        <end position="92"/>
    </location>
</feature>
<evidence type="ECO:0000256" key="2">
    <source>
        <dbReference type="SAM" id="Phobius"/>
    </source>
</evidence>
<evidence type="ECO:0000313" key="3">
    <source>
        <dbReference type="EMBL" id="MFD0690181.1"/>
    </source>
</evidence>
<sequence length="114" mass="10759">MRKAEGANVEAHADGAPRDRRRSSVRRITAWTAAGSLAAAAGLAALVGVTEDGGAPQQGNGTTGGTSADTEGGTGDTGTSDSGSGDSGSGDTLQQPGQAPSSSDGPGSVTSGGS</sequence>
<gene>
    <name evidence="3" type="ORF">ACFQZM_37230</name>
</gene>
<dbReference type="RefSeq" id="WP_131760804.1">
    <property type="nucleotide sequence ID" value="NZ_CAACUY010000131.1"/>
</dbReference>
<keyword evidence="2" id="KW-1133">Transmembrane helix</keyword>
<feature type="transmembrane region" description="Helical" evidence="2">
    <location>
        <begin position="28"/>
        <end position="49"/>
    </location>
</feature>
<feature type="region of interest" description="Disordered" evidence="1">
    <location>
        <begin position="1"/>
        <end position="25"/>
    </location>
</feature>
<keyword evidence="2" id="KW-0812">Transmembrane</keyword>
<proteinExistence type="predicted"/>
<evidence type="ECO:0000256" key="1">
    <source>
        <dbReference type="SAM" id="MobiDB-lite"/>
    </source>
</evidence>
<feature type="region of interest" description="Disordered" evidence="1">
    <location>
        <begin position="51"/>
        <end position="114"/>
    </location>
</feature>
<feature type="compositionally biased region" description="Polar residues" evidence="1">
    <location>
        <begin position="93"/>
        <end position="114"/>
    </location>
</feature>
<comment type="caution">
    <text evidence="3">The sequence shown here is derived from an EMBL/GenBank/DDBJ whole genome shotgun (WGS) entry which is preliminary data.</text>
</comment>
<dbReference type="Proteomes" id="UP001597063">
    <property type="component" value="Unassembled WGS sequence"/>
</dbReference>
<evidence type="ECO:0000313" key="4">
    <source>
        <dbReference type="Proteomes" id="UP001597063"/>
    </source>
</evidence>
<keyword evidence="4" id="KW-1185">Reference proteome</keyword>
<accession>A0ABW2XV06</accession>
<reference evidence="4" key="1">
    <citation type="journal article" date="2019" name="Int. J. Syst. Evol. Microbiol.">
        <title>The Global Catalogue of Microorganisms (GCM) 10K type strain sequencing project: providing services to taxonomists for standard genome sequencing and annotation.</title>
        <authorList>
            <consortium name="The Broad Institute Genomics Platform"/>
            <consortium name="The Broad Institute Genome Sequencing Center for Infectious Disease"/>
            <person name="Wu L."/>
            <person name="Ma J."/>
        </authorList>
    </citation>
    <scope>NUCLEOTIDE SEQUENCE [LARGE SCALE GENOMIC DNA]</scope>
    <source>
        <strain evidence="4">JCM 9371</strain>
    </source>
</reference>
<keyword evidence="2" id="KW-0472">Membrane</keyword>
<dbReference type="EMBL" id="JBHTGP010000018">
    <property type="protein sequence ID" value="MFD0690181.1"/>
    <property type="molecule type" value="Genomic_DNA"/>
</dbReference>
<protein>
    <submittedName>
        <fullName evidence="3">Uncharacterized protein</fullName>
    </submittedName>
</protein>